<name>A0ABY5SYZ0_9SPHN</name>
<reference evidence="1" key="1">
    <citation type="submission" date="2022-02" db="EMBL/GenBank/DDBJ databases">
        <title>Qipengyuania spongiae sp. nov., isolated from marine sponge.</title>
        <authorList>
            <person name="Li Z."/>
            <person name="Zhang M."/>
        </authorList>
    </citation>
    <scope>NUCLEOTIDE SEQUENCE</scope>
    <source>
        <strain evidence="1">PHS-Z21</strain>
    </source>
</reference>
<evidence type="ECO:0008006" key="3">
    <source>
        <dbReference type="Google" id="ProtNLM"/>
    </source>
</evidence>
<evidence type="ECO:0000313" key="1">
    <source>
        <dbReference type="EMBL" id="UVI39479.1"/>
    </source>
</evidence>
<evidence type="ECO:0000313" key="2">
    <source>
        <dbReference type="Proteomes" id="UP001065265"/>
    </source>
</evidence>
<dbReference type="Proteomes" id="UP001065265">
    <property type="component" value="Chromosome"/>
</dbReference>
<protein>
    <recommendedName>
        <fullName evidence="3">Isochorismatase family protein</fullName>
    </recommendedName>
</protein>
<accession>A0ABY5SYZ0</accession>
<organism evidence="1 2">
    <name type="scientific">Qipengyuania spongiae</name>
    <dbReference type="NCBI Taxonomy" id="2909673"/>
    <lineage>
        <taxon>Bacteria</taxon>
        <taxon>Pseudomonadati</taxon>
        <taxon>Pseudomonadota</taxon>
        <taxon>Alphaproteobacteria</taxon>
        <taxon>Sphingomonadales</taxon>
        <taxon>Erythrobacteraceae</taxon>
        <taxon>Qipengyuania</taxon>
    </lineage>
</organism>
<dbReference type="RefSeq" id="WP_265558875.1">
    <property type="nucleotide sequence ID" value="NZ_CP092471.1"/>
</dbReference>
<sequence length="104" mass="11039">MSHAELAPTLDPDDAVIVFADLQPTLVRKSRTQSGEAIAAGPHALARAAQIFDWPLLVSMVAVDGQPAGHLPALEGFTNEANSFTRSHARSFGDEPCHGVRGPR</sequence>
<proteinExistence type="predicted"/>
<keyword evidence="2" id="KW-1185">Reference proteome</keyword>
<dbReference type="EMBL" id="CP092471">
    <property type="protein sequence ID" value="UVI39479.1"/>
    <property type="molecule type" value="Genomic_DNA"/>
</dbReference>
<gene>
    <name evidence="1" type="ORF">L1F33_00500</name>
</gene>